<evidence type="ECO:0000256" key="9">
    <source>
        <dbReference type="SAM" id="MobiDB-lite"/>
    </source>
</evidence>
<dbReference type="PROSITE" id="PS50103">
    <property type="entry name" value="ZF_C3H1"/>
    <property type="match status" value="1"/>
</dbReference>
<reference evidence="12 13" key="1">
    <citation type="submission" date="2024-07" db="EMBL/GenBank/DDBJ databases">
        <title>Section-level genome sequencing and comparative genomics of Aspergillus sections Usti and Cavernicolus.</title>
        <authorList>
            <consortium name="Lawrence Berkeley National Laboratory"/>
            <person name="Nybo J.L."/>
            <person name="Vesth T.C."/>
            <person name="Theobald S."/>
            <person name="Frisvad J.C."/>
            <person name="Larsen T.O."/>
            <person name="Kjaerboelling I."/>
            <person name="Rothschild-Mancinelli K."/>
            <person name="Lyhne E.K."/>
            <person name="Kogle M.E."/>
            <person name="Barry K."/>
            <person name="Clum A."/>
            <person name="Na H."/>
            <person name="Ledsgaard L."/>
            <person name="Lin J."/>
            <person name="Lipzen A."/>
            <person name="Kuo A."/>
            <person name="Riley R."/>
            <person name="Mondo S."/>
            <person name="Labutti K."/>
            <person name="Haridas S."/>
            <person name="Pangalinan J."/>
            <person name="Salamov A.A."/>
            <person name="Simmons B.A."/>
            <person name="Magnuson J.K."/>
            <person name="Chen J."/>
            <person name="Drula E."/>
            <person name="Henrissat B."/>
            <person name="Wiebenga A."/>
            <person name="Lubbers R.J."/>
            <person name="Gomes A.C."/>
            <person name="Makela M.R."/>
            <person name="Stajich J."/>
            <person name="Grigoriev I.V."/>
            <person name="Mortensen U.H."/>
            <person name="De Vries R.P."/>
            <person name="Baker S.E."/>
            <person name="Andersen M.R."/>
        </authorList>
    </citation>
    <scope>NUCLEOTIDE SEQUENCE [LARGE SCALE GENOMIC DNA]</scope>
    <source>
        <strain evidence="12 13">CBS 209.92</strain>
    </source>
</reference>
<accession>A0ABR4FU37</accession>
<dbReference type="CDD" id="cd17936">
    <property type="entry name" value="EEXXEc_NFX1"/>
    <property type="match status" value="1"/>
</dbReference>
<dbReference type="InterPro" id="IPR041677">
    <property type="entry name" value="DNA2/NAM7_AAA_11"/>
</dbReference>
<evidence type="ECO:0000259" key="10">
    <source>
        <dbReference type="PROSITE" id="PS50103"/>
    </source>
</evidence>
<evidence type="ECO:0000313" key="13">
    <source>
        <dbReference type="Proteomes" id="UP001610563"/>
    </source>
</evidence>
<dbReference type="CDD" id="cd06008">
    <property type="entry name" value="NF-X1-zinc-finger"/>
    <property type="match status" value="1"/>
</dbReference>
<keyword evidence="6 8" id="KW-0862">Zinc</keyword>
<evidence type="ECO:0000313" key="12">
    <source>
        <dbReference type="EMBL" id="KAL2786786.1"/>
    </source>
</evidence>
<evidence type="ECO:0000256" key="3">
    <source>
        <dbReference type="ARBA" id="ARBA00022723"/>
    </source>
</evidence>
<dbReference type="EMBL" id="JBFTWV010000110">
    <property type="protein sequence ID" value="KAL2786786.1"/>
    <property type="molecule type" value="Genomic_DNA"/>
</dbReference>
<evidence type="ECO:0000256" key="8">
    <source>
        <dbReference type="PROSITE-ProRule" id="PRU00723"/>
    </source>
</evidence>
<dbReference type="Gene3D" id="3.40.50.300">
    <property type="entry name" value="P-loop containing nucleotide triphosphate hydrolases"/>
    <property type="match status" value="2"/>
</dbReference>
<evidence type="ECO:0008006" key="14">
    <source>
        <dbReference type="Google" id="ProtNLM"/>
    </source>
</evidence>
<keyword evidence="3 8" id="KW-0479">Metal-binding</keyword>
<dbReference type="InterPro" id="IPR000571">
    <property type="entry name" value="Znf_CCCH"/>
</dbReference>
<evidence type="ECO:0000259" key="11">
    <source>
        <dbReference type="PROSITE" id="PS51981"/>
    </source>
</evidence>
<name>A0ABR4FU37_9EURO</name>
<dbReference type="Gene3D" id="1.20.120.1350">
    <property type="entry name" value="Pneumovirus matrix protein 2 (M2), zinc-binding domain"/>
    <property type="match status" value="1"/>
</dbReference>
<keyword evidence="5" id="KW-0067">ATP-binding</keyword>
<feature type="region of interest" description="Disordered" evidence="9">
    <location>
        <begin position="1839"/>
        <end position="1859"/>
    </location>
</feature>
<comment type="subcellular location">
    <subcellularLocation>
        <location evidence="1">Cytoplasm</location>
    </subcellularLocation>
</comment>
<feature type="region of interest" description="Disordered" evidence="9">
    <location>
        <begin position="41"/>
        <end position="64"/>
    </location>
</feature>
<dbReference type="Pfam" id="PF20173">
    <property type="entry name" value="ZnF_RZ-type"/>
    <property type="match status" value="1"/>
</dbReference>
<dbReference type="InterPro" id="IPR027417">
    <property type="entry name" value="P-loop_NTPase"/>
</dbReference>
<dbReference type="InterPro" id="IPR041679">
    <property type="entry name" value="DNA2/NAM7-like_C"/>
</dbReference>
<dbReference type="SMART" id="SM00356">
    <property type="entry name" value="ZnF_C3H1"/>
    <property type="match status" value="1"/>
</dbReference>
<keyword evidence="4 8" id="KW-0863">Zinc-finger</keyword>
<evidence type="ECO:0000256" key="7">
    <source>
        <dbReference type="ARBA" id="ARBA00022859"/>
    </source>
</evidence>
<dbReference type="SUPFAM" id="SSF90229">
    <property type="entry name" value="CCCH zinc finger"/>
    <property type="match status" value="1"/>
</dbReference>
<dbReference type="Pfam" id="PF13086">
    <property type="entry name" value="AAA_11"/>
    <property type="match status" value="1"/>
</dbReference>
<keyword evidence="5" id="KW-0347">Helicase</keyword>
<feature type="zinc finger region" description="C3H1-type" evidence="8">
    <location>
        <begin position="21"/>
        <end position="48"/>
    </location>
</feature>
<keyword evidence="5" id="KW-0378">Hydrolase</keyword>
<keyword evidence="7" id="KW-0391">Immunity</keyword>
<dbReference type="CDD" id="cd18808">
    <property type="entry name" value="SF1_C_Upf1"/>
    <property type="match status" value="1"/>
</dbReference>
<feature type="domain" description="RZ-type" evidence="11">
    <location>
        <begin position="1784"/>
        <end position="1859"/>
    </location>
</feature>
<dbReference type="Pfam" id="PF13087">
    <property type="entry name" value="AAA_12"/>
    <property type="match status" value="1"/>
</dbReference>
<dbReference type="PANTHER" id="PTHR10887:SF445">
    <property type="entry name" value="NFX1-TYPE ZINC FINGER-CONTAINING PROTEIN 1"/>
    <property type="match status" value="1"/>
</dbReference>
<proteinExistence type="predicted"/>
<dbReference type="InterPro" id="IPR036855">
    <property type="entry name" value="Znf_CCCH_sf"/>
</dbReference>
<evidence type="ECO:0000256" key="5">
    <source>
        <dbReference type="ARBA" id="ARBA00022806"/>
    </source>
</evidence>
<keyword evidence="5" id="KW-0547">Nucleotide-binding</keyword>
<evidence type="ECO:0000256" key="6">
    <source>
        <dbReference type="ARBA" id="ARBA00022833"/>
    </source>
</evidence>
<dbReference type="InterPro" id="IPR047187">
    <property type="entry name" value="SF1_C_Upf1"/>
</dbReference>
<dbReference type="InterPro" id="IPR045055">
    <property type="entry name" value="DNA2/NAM7-like"/>
</dbReference>
<dbReference type="InterPro" id="IPR046439">
    <property type="entry name" value="ZF_RZ_dom"/>
</dbReference>
<dbReference type="SUPFAM" id="SSF52540">
    <property type="entry name" value="P-loop containing nucleoside triphosphate hydrolases"/>
    <property type="match status" value="1"/>
</dbReference>
<keyword evidence="2" id="KW-0963">Cytoplasm</keyword>
<feature type="compositionally biased region" description="Basic and acidic residues" evidence="9">
    <location>
        <begin position="53"/>
        <end position="64"/>
    </location>
</feature>
<dbReference type="PANTHER" id="PTHR10887">
    <property type="entry name" value="DNA2/NAM7 HELICASE FAMILY"/>
    <property type="match status" value="1"/>
</dbReference>
<gene>
    <name evidence="12" type="ORF">BJX66DRAFT_346625</name>
</gene>
<comment type="caution">
    <text evidence="12">The sequence shown here is derived from an EMBL/GenBank/DDBJ whole genome shotgun (WGS) entry which is preliminary data.</text>
</comment>
<evidence type="ECO:0000256" key="4">
    <source>
        <dbReference type="ARBA" id="ARBA00022771"/>
    </source>
</evidence>
<dbReference type="Proteomes" id="UP001610563">
    <property type="component" value="Unassembled WGS sequence"/>
</dbReference>
<feature type="region of interest" description="Disordered" evidence="9">
    <location>
        <begin position="1"/>
        <end position="25"/>
    </location>
</feature>
<evidence type="ECO:0000256" key="1">
    <source>
        <dbReference type="ARBA" id="ARBA00004496"/>
    </source>
</evidence>
<evidence type="ECO:0000256" key="2">
    <source>
        <dbReference type="ARBA" id="ARBA00022490"/>
    </source>
</evidence>
<dbReference type="PROSITE" id="PS51981">
    <property type="entry name" value="ZF_RZ"/>
    <property type="match status" value="1"/>
</dbReference>
<sequence>MAPPPRAGRPQNARGRRFRGQDRSEPCRLFLQGRCRYGEQCRYSHDGNSPPLESKEKGALTTKEALEKEEYREWKRSLKRLPSTPSIHQMKAIMDDTLQILAHKNQSLHQQIPRDLVDQDNTGGLQWIRQIMSLRISDRCPVGEMLLVARSFLMLITHASLLDCLSVDSYVGDLYVFISGNSGSRAIPFFQHVCKALNDPATKGKDADQTIMCLVRAIREVIIRNQKALYHEGLPGLVDSVSQLCDELMVGKPLMAPTKIQVEELQRLRKRADTMLADNQQEADIDITTALQKVVRPNCPILETPGSLHNNDKADIAQIKIIPTEDEIRYFGTPYFLQGAERLIDVHFRLLRHDIFDEATKTIAEILHVHDRKLNLGQWFKSSESNRAIRSYSRANVERLGFTKQRGLEIEISMMEPPQLARKTGAEKLKWWNDTRRLDEGCLLCLVWFYNGTSSITFLTVGRRALAVNERGSLVSDQNQRASIFANLIPGQANQDLEALVRHSHEGNEGRNILIEFPSILWGTFAPILENMQRMYSESRLPFSSWIVPDPRNTNRSPNSEVPPPVYARDPGFSFDLGSILSDKSAGLSLNPTDITPALHGTLKNLTSLDEGQCDALISALSHEFCLIQGPPGTGKSYLGVQLMRVLVSNKARAELGPIVVVCYTNHALDQFLEHLVDQGIDNVIRIGSKSSSQAMEGKNLREISREADKTGGESYTLGTCHSSREEMEKNLQKKFGALQALNRRSWGGFDYHLRRMYPEIHRQFSGKDADGFITQEKVPDRFKRWERIIDGILDDFREDDAFAKQIRDVYDEVNRRVLAEADVIGVTTSGLARRISVLRHIESRIVICEEAGEVLEAHMLSALIPSVQHLIQIGDHQQLRPQIVNHKLSMESHSGDLYQLDRSQFERMALGESDLPAFPTSQLNVQRRMRPEVSTLIRNTLYERLVDSDTVKNLPNVAGMGKNVFWLDHENLEDAADQEFRGRSKSNKWEVAMTHALVRHIVRQGVYSSKDIAVLTPYVGQLQKLRSALQNDFEIVLSDRDQETLIKEGHEDTTSNGTGHALLQRKAMTELLRIATVDNFQGEEAKVIIISLVRSNMDNKVGFLKTSNRINVLLSRAKHGMYLIGNSKTYANVPMWSNVLGMLRMTDSIGSKFSLHCDRHQETDAMVATPEDFEILSPQGGCRKQCDHKCHSDALHKVFKCPLPCPRLFHPCEHDCSKLCGEPCGICMTIVHDIQLPCGHIEAKLPCHEAQHPDKVKCHVLVEKPVPSCGHIAEVPCFEDVLSQTFCCTKPCQEILSCGHKCPGTCHSCASQLKREAGPKKTTHQKCTVICGRRYGSCHHNCPRTCHDGEDCGVCHAKCEVRCEHSKCPKRCCEACPPCVERCTWRCEHHGQCDLPCAAPCDRLPCSKRCTKPLRCGHQCPGLCGERCPEGYCQICSDKGDARVDMLEFKSYSEIDLDESPIVVLSCGHFFTVETLDGHIGMHAAYQTDKTGECIALSQSSSLSQFIPRCPDCQSPIQQYVTQRYNRVINQAVLDETSKRFIVSGNQRLAQFDTDIQVIAAKCRRVKDESTKSATMQNKNEIKIAKEMVADLARKIRRFIAEVSHKEQPVRKLHDATVKAMRAAQIDSQMGDVSIKNHVTKASPDQRIVTGGNVKLLKLHYTFINNLLQLAKFHRHVAATEAVDDARKLLGSIQSFIADPVSESFPGMTVEVQLYYAEIALLLRTHRGVPGMETETTAYGTKAKEYLQEADRLCGKGFRNADELLKTVKKLLKLLDEKWYEEVTSKELEAIKLAMVSGHGGISTHSGHWYNCENGHPFAVGECGMPMELARCPECGAQVGGQHHRPAEGVSRATQMES</sequence>
<protein>
    <recommendedName>
        <fullName evidence="14">NFX1-type zinc finger-containing protein 1</fullName>
    </recommendedName>
</protein>
<organism evidence="12 13">
    <name type="scientific">Aspergillus keveii</name>
    <dbReference type="NCBI Taxonomy" id="714993"/>
    <lineage>
        <taxon>Eukaryota</taxon>
        <taxon>Fungi</taxon>
        <taxon>Dikarya</taxon>
        <taxon>Ascomycota</taxon>
        <taxon>Pezizomycotina</taxon>
        <taxon>Eurotiomycetes</taxon>
        <taxon>Eurotiomycetidae</taxon>
        <taxon>Eurotiales</taxon>
        <taxon>Aspergillaceae</taxon>
        <taxon>Aspergillus</taxon>
        <taxon>Aspergillus subgen. Nidulantes</taxon>
    </lineage>
</organism>
<keyword evidence="13" id="KW-1185">Reference proteome</keyword>
<feature type="domain" description="C3H1-type" evidence="10">
    <location>
        <begin position="21"/>
        <end position="48"/>
    </location>
</feature>